<dbReference type="InterPro" id="IPR036390">
    <property type="entry name" value="WH_DNA-bd_sf"/>
</dbReference>
<proteinExistence type="predicted"/>
<dbReference type="Gene3D" id="1.10.10.10">
    <property type="entry name" value="Winged helix-like DNA-binding domain superfamily/Winged helix DNA-binding domain"/>
    <property type="match status" value="1"/>
</dbReference>
<dbReference type="InterPro" id="IPR026881">
    <property type="entry name" value="WYL_dom"/>
</dbReference>
<evidence type="ECO:0000256" key="1">
    <source>
        <dbReference type="ARBA" id="ARBA00023015"/>
    </source>
</evidence>
<protein>
    <submittedName>
        <fullName evidence="4">Transcriptional regulator</fullName>
    </submittedName>
</protein>
<dbReference type="Proteomes" id="UP001193389">
    <property type="component" value="Chromosome"/>
</dbReference>
<reference evidence="4" key="1">
    <citation type="journal article" date="2020" name="Int. J. Syst. Evol. Microbiol.">
        <title>Aquipluma nitroreducens gen. nov. sp. nov., a novel facultatively anaerobic bacterium isolated from a freshwater lake.</title>
        <authorList>
            <person name="Watanabe M."/>
            <person name="Kojima H."/>
            <person name="Fukui M."/>
        </authorList>
    </citation>
    <scope>NUCLEOTIDE SEQUENCE</scope>
    <source>
        <strain evidence="4">MeG22</strain>
    </source>
</reference>
<dbReference type="PIRSF" id="PIRSF016838">
    <property type="entry name" value="PafC"/>
    <property type="match status" value="1"/>
</dbReference>
<dbReference type="SUPFAM" id="SSF46785">
    <property type="entry name" value="Winged helix' DNA-binding domain"/>
    <property type="match status" value="1"/>
</dbReference>
<dbReference type="KEGG" id="anf:AQPE_2278"/>
<dbReference type="EMBL" id="AP018694">
    <property type="protein sequence ID" value="BBE18118.1"/>
    <property type="molecule type" value="Genomic_DNA"/>
</dbReference>
<evidence type="ECO:0000256" key="2">
    <source>
        <dbReference type="ARBA" id="ARBA00023163"/>
    </source>
</evidence>
<dbReference type="PANTHER" id="PTHR34580">
    <property type="match status" value="1"/>
</dbReference>
<accession>A0A5K7S971</accession>
<keyword evidence="1" id="KW-0805">Transcription regulation</keyword>
<gene>
    <name evidence="4" type="ORF">AQPE_2278</name>
</gene>
<dbReference type="Pfam" id="PF13280">
    <property type="entry name" value="WYL"/>
    <property type="match status" value="1"/>
</dbReference>
<evidence type="ECO:0000313" key="4">
    <source>
        <dbReference type="EMBL" id="BBE18118.1"/>
    </source>
</evidence>
<dbReference type="GO" id="GO:0003700">
    <property type="term" value="F:DNA-binding transcription factor activity"/>
    <property type="evidence" value="ECO:0007669"/>
    <property type="project" value="InterPro"/>
</dbReference>
<sequence>MNHIERLNAILIHLQSKRIVKASEIAERFEISLRTVYRDIRALEESGVPIGAEAGVGYFLMENYKLPPVMFTKEEASALLFGEKLVEKMSDDGMKTEFCSALFKIKAILNPEEKDRLEKLYSQISVLDYTSSNVNFNRLFLGEIQQAMVSKQVLEIDYQAGYGAPATKRVIEPIGLCNYSRRWHLFAWCRLRSEYRDFRLDRIQDLRISQENFKGKQHISMDEFIRQLNVISDKANISLILKTDRIKLINESKYWYGFTEEEKIDDQTSRLRFSNNELRGFATWIISSGSYAKVEEPEELKQIVDQYISGIIENYQ</sequence>
<dbReference type="InterPro" id="IPR028349">
    <property type="entry name" value="PafC-like"/>
</dbReference>
<dbReference type="PANTHER" id="PTHR34580:SF3">
    <property type="entry name" value="PROTEIN PAFB"/>
    <property type="match status" value="1"/>
</dbReference>
<evidence type="ECO:0000313" key="5">
    <source>
        <dbReference type="Proteomes" id="UP001193389"/>
    </source>
</evidence>
<feature type="domain" description="HTH deoR-type" evidence="3">
    <location>
        <begin position="3"/>
        <end position="58"/>
    </location>
</feature>
<dbReference type="PROSITE" id="PS51000">
    <property type="entry name" value="HTH_DEOR_2"/>
    <property type="match status" value="1"/>
</dbReference>
<name>A0A5K7S971_9BACT</name>
<dbReference type="PROSITE" id="PS52050">
    <property type="entry name" value="WYL"/>
    <property type="match status" value="1"/>
</dbReference>
<keyword evidence="5" id="KW-1185">Reference proteome</keyword>
<dbReference type="Pfam" id="PF08279">
    <property type="entry name" value="HTH_11"/>
    <property type="match status" value="1"/>
</dbReference>
<dbReference type="AlphaFoldDB" id="A0A5K7S971"/>
<keyword evidence="2" id="KW-0804">Transcription</keyword>
<dbReference type="InterPro" id="IPR051534">
    <property type="entry name" value="CBASS_pafABC_assoc_protein"/>
</dbReference>
<dbReference type="InterPro" id="IPR001034">
    <property type="entry name" value="DeoR_HTH"/>
</dbReference>
<evidence type="ECO:0000259" key="3">
    <source>
        <dbReference type="PROSITE" id="PS51000"/>
    </source>
</evidence>
<dbReference type="InterPro" id="IPR013196">
    <property type="entry name" value="HTH_11"/>
</dbReference>
<dbReference type="RefSeq" id="WP_318351049.1">
    <property type="nucleotide sequence ID" value="NZ_AP018694.1"/>
</dbReference>
<organism evidence="4 5">
    <name type="scientific">Aquipluma nitroreducens</name>
    <dbReference type="NCBI Taxonomy" id="2010828"/>
    <lineage>
        <taxon>Bacteria</taxon>
        <taxon>Pseudomonadati</taxon>
        <taxon>Bacteroidota</taxon>
        <taxon>Bacteroidia</taxon>
        <taxon>Marinilabiliales</taxon>
        <taxon>Prolixibacteraceae</taxon>
        <taxon>Aquipluma</taxon>
    </lineage>
</organism>
<dbReference type="InterPro" id="IPR036388">
    <property type="entry name" value="WH-like_DNA-bd_sf"/>
</dbReference>